<organism evidence="1 2">
    <name type="scientific">Frankliniella fusca</name>
    <dbReference type="NCBI Taxonomy" id="407009"/>
    <lineage>
        <taxon>Eukaryota</taxon>
        <taxon>Metazoa</taxon>
        <taxon>Ecdysozoa</taxon>
        <taxon>Arthropoda</taxon>
        <taxon>Hexapoda</taxon>
        <taxon>Insecta</taxon>
        <taxon>Pterygota</taxon>
        <taxon>Neoptera</taxon>
        <taxon>Paraneoptera</taxon>
        <taxon>Thysanoptera</taxon>
        <taxon>Terebrantia</taxon>
        <taxon>Thripoidea</taxon>
        <taxon>Thripidae</taxon>
        <taxon>Frankliniella</taxon>
    </lineage>
</organism>
<reference evidence="1" key="1">
    <citation type="submission" date="2021-07" db="EMBL/GenBank/DDBJ databases">
        <authorList>
            <person name="Catto M.A."/>
            <person name="Jacobson A."/>
            <person name="Kennedy G."/>
            <person name="Labadie P."/>
            <person name="Hunt B.G."/>
            <person name="Srinivasan R."/>
        </authorList>
    </citation>
    <scope>NUCLEOTIDE SEQUENCE</scope>
    <source>
        <strain evidence="1">PL_HMW_Pooled</strain>
        <tissue evidence="1">Head</tissue>
    </source>
</reference>
<name>A0AAE1I3X2_9NEOP</name>
<comment type="caution">
    <text evidence="1">The sequence shown here is derived from an EMBL/GenBank/DDBJ whole genome shotgun (WGS) entry which is preliminary data.</text>
</comment>
<evidence type="ECO:0000313" key="1">
    <source>
        <dbReference type="EMBL" id="KAK3931651.1"/>
    </source>
</evidence>
<dbReference type="AlphaFoldDB" id="A0AAE1I3X2"/>
<dbReference type="Proteomes" id="UP001219518">
    <property type="component" value="Unassembled WGS sequence"/>
</dbReference>
<evidence type="ECO:0000313" key="2">
    <source>
        <dbReference type="Proteomes" id="UP001219518"/>
    </source>
</evidence>
<gene>
    <name evidence="1" type="ORF">KUF71_007466</name>
</gene>
<dbReference type="EMBL" id="JAHWGI010001427">
    <property type="protein sequence ID" value="KAK3931651.1"/>
    <property type="molecule type" value="Genomic_DNA"/>
</dbReference>
<proteinExistence type="predicted"/>
<sequence length="131" mass="14138">MFASHVPQSLGQEFVTIVGLLCNGRDVAGRDLLIGDKGVKGYGYFNTRGIVKLPQVFQSRESYRTSQHPICPRAATEITVAEVRESIFSCAEIISDKCVAVGIQELLGGHDSSVQADKVGSVNSSRLIQNV</sequence>
<protein>
    <submittedName>
        <fullName evidence="1">Protein CELLULOSE SYNTHASE INTERACTIVE 2</fullName>
    </submittedName>
</protein>
<reference evidence="1" key="2">
    <citation type="journal article" date="2023" name="BMC Genomics">
        <title>Pest status, molecular evolution, and epigenetic factors derived from the genome assembly of Frankliniella fusca, a thysanopteran phytovirus vector.</title>
        <authorList>
            <person name="Catto M.A."/>
            <person name="Labadie P.E."/>
            <person name="Jacobson A.L."/>
            <person name="Kennedy G.G."/>
            <person name="Srinivasan R."/>
            <person name="Hunt B.G."/>
        </authorList>
    </citation>
    <scope>NUCLEOTIDE SEQUENCE</scope>
    <source>
        <strain evidence="1">PL_HMW_Pooled</strain>
    </source>
</reference>
<keyword evidence="2" id="KW-1185">Reference proteome</keyword>
<accession>A0AAE1I3X2</accession>